<accession>A0A3B1D1B8</accession>
<proteinExistence type="predicted"/>
<name>A0A3B1D1B8_9ZZZZ</name>
<reference evidence="1" key="1">
    <citation type="submission" date="2018-06" db="EMBL/GenBank/DDBJ databases">
        <authorList>
            <person name="Zhirakovskaya E."/>
        </authorList>
    </citation>
    <scope>NUCLEOTIDE SEQUENCE</scope>
</reference>
<evidence type="ECO:0000313" key="1">
    <source>
        <dbReference type="EMBL" id="VAX22527.1"/>
    </source>
</evidence>
<dbReference type="EMBL" id="UOGA01000226">
    <property type="protein sequence ID" value="VAX22527.1"/>
    <property type="molecule type" value="Genomic_DNA"/>
</dbReference>
<sequence length="54" mass="6383">MLPVFIVRLIIFFKRVLKIIFDITLQVVSFNQKKKHGSAKSDYQNELDHFTLSD</sequence>
<gene>
    <name evidence="1" type="ORF">MNBD_NITROSPINAE04-1157</name>
</gene>
<dbReference type="AlphaFoldDB" id="A0A3B1D1B8"/>
<organism evidence="1">
    <name type="scientific">hydrothermal vent metagenome</name>
    <dbReference type="NCBI Taxonomy" id="652676"/>
    <lineage>
        <taxon>unclassified sequences</taxon>
        <taxon>metagenomes</taxon>
        <taxon>ecological metagenomes</taxon>
    </lineage>
</organism>
<protein>
    <submittedName>
        <fullName evidence="1">Uncharacterized protein</fullName>
    </submittedName>
</protein>